<feature type="transmembrane region" description="Helical" evidence="2">
    <location>
        <begin position="549"/>
        <end position="569"/>
    </location>
</feature>
<proteinExistence type="predicted"/>
<comment type="caution">
    <text evidence="3">The sequence shown here is derived from an EMBL/GenBank/DDBJ whole genome shotgun (WGS) entry which is preliminary data.</text>
</comment>
<feature type="transmembrane region" description="Helical" evidence="2">
    <location>
        <begin position="640"/>
        <end position="673"/>
    </location>
</feature>
<feature type="region of interest" description="Disordered" evidence="1">
    <location>
        <begin position="367"/>
        <end position="386"/>
    </location>
</feature>
<feature type="transmembrane region" description="Helical" evidence="2">
    <location>
        <begin position="614"/>
        <end position="634"/>
    </location>
</feature>
<evidence type="ECO:0000313" key="4">
    <source>
        <dbReference type="Proteomes" id="UP001500879"/>
    </source>
</evidence>
<keyword evidence="2" id="KW-0812">Transmembrane</keyword>
<feature type="transmembrane region" description="Helical" evidence="2">
    <location>
        <begin position="589"/>
        <end position="607"/>
    </location>
</feature>
<protein>
    <recommendedName>
        <fullName evidence="5">NACHT domain-containing protein</fullName>
    </recommendedName>
</protein>
<name>A0ABP3I6G9_9ACTN</name>
<dbReference type="Proteomes" id="UP001500879">
    <property type="component" value="Unassembled WGS sequence"/>
</dbReference>
<sequence length="722" mass="77845">MRSAWLDFSQLTVQLTVGTGFTMTQQRNGQQRNDISGGSIDGPAVQAGTIGTVHIGTRPGATPPDRLTRVKNRLAAEVRTQWRDEVTAQDLDSPAPLRLWWRRTERAVAARGADGAQERGAVDGLVAMFRELPVRQLVILGERASGKSVSMMLLTLGLLEAYDPADPVPVLMTASSWHPRREHLHTWLARRLTEEHPFLADRKGCGTDMAARLVTGGHVLLMLDGLDELPAELHAFAIRALDRAVGGRDRLVVACLAAEYEQAVARSGRILTRATVVEMEPVSLDRAEEFLTADRPPADRRWQDVLARLRAHPRHPAVPLTQALTSPLMVALARAIYAPADADPRVLLGFSDREGIEGHLLSAFLPAAYEPRPPPPGGRRRAPAHHRPEQAGRWLMFAARHMNRNRTQDFAWWQVGTAVPGSVRGLVFAVVSGLVFGVIGHAAGGPVIGLVFGVPFALAGFVVQTTARCKPPTRVEIRFRGTGGPFLLRSAVGFVIGIALGFGFELPYDDALMLGPPFALAVGLHAWLRVPADAKKVSSPGLTLQQDRTATLMLGLSFALSFGLTFGTVFAHTDPSASDWPGFGPVDGLTVNAVFVLPGALAGWIVGRLSYGRWGSLAYGVAGAIVSGVVFPPADDPGFAYGLGIAFGLACGFVVVLGRPWGAFVFACALLALSGRLPWRPMAFLQDARLRGVLRQAGGVHQFRHARLRDHLAEGRAGRFRA</sequence>
<reference evidence="4" key="1">
    <citation type="journal article" date="2019" name="Int. J. Syst. Evol. Microbiol.">
        <title>The Global Catalogue of Microorganisms (GCM) 10K type strain sequencing project: providing services to taxonomists for standard genome sequencing and annotation.</title>
        <authorList>
            <consortium name="The Broad Institute Genomics Platform"/>
            <consortium name="The Broad Institute Genome Sequencing Center for Infectious Disease"/>
            <person name="Wu L."/>
            <person name="Ma J."/>
        </authorList>
    </citation>
    <scope>NUCLEOTIDE SEQUENCE [LARGE SCALE GENOMIC DNA]</scope>
    <source>
        <strain evidence="4">JCM 4788</strain>
    </source>
</reference>
<evidence type="ECO:0000256" key="1">
    <source>
        <dbReference type="SAM" id="MobiDB-lite"/>
    </source>
</evidence>
<organism evidence="3 4">
    <name type="scientific">Streptomyces luteireticuli</name>
    <dbReference type="NCBI Taxonomy" id="173858"/>
    <lineage>
        <taxon>Bacteria</taxon>
        <taxon>Bacillati</taxon>
        <taxon>Actinomycetota</taxon>
        <taxon>Actinomycetes</taxon>
        <taxon>Kitasatosporales</taxon>
        <taxon>Streptomycetaceae</taxon>
        <taxon>Streptomyces</taxon>
    </lineage>
</organism>
<feature type="transmembrane region" description="Helical" evidence="2">
    <location>
        <begin position="510"/>
        <end position="528"/>
    </location>
</feature>
<evidence type="ECO:0000256" key="2">
    <source>
        <dbReference type="SAM" id="Phobius"/>
    </source>
</evidence>
<evidence type="ECO:0008006" key="5">
    <source>
        <dbReference type="Google" id="ProtNLM"/>
    </source>
</evidence>
<dbReference type="EMBL" id="BAAABX010000009">
    <property type="protein sequence ID" value="GAA0392001.1"/>
    <property type="molecule type" value="Genomic_DNA"/>
</dbReference>
<keyword evidence="2" id="KW-1133">Transmembrane helix</keyword>
<accession>A0ABP3I6G9</accession>
<feature type="transmembrane region" description="Helical" evidence="2">
    <location>
        <begin position="410"/>
        <end position="439"/>
    </location>
</feature>
<feature type="transmembrane region" description="Helical" evidence="2">
    <location>
        <begin position="486"/>
        <end position="504"/>
    </location>
</feature>
<gene>
    <name evidence="3" type="ORF">GCM10010357_10920</name>
</gene>
<keyword evidence="4" id="KW-1185">Reference proteome</keyword>
<evidence type="ECO:0000313" key="3">
    <source>
        <dbReference type="EMBL" id="GAA0392001.1"/>
    </source>
</evidence>
<keyword evidence="2" id="KW-0472">Membrane</keyword>
<feature type="transmembrane region" description="Helical" evidence="2">
    <location>
        <begin position="445"/>
        <end position="465"/>
    </location>
</feature>